<protein>
    <submittedName>
        <fullName evidence="3">Peptide chain release factor H</fullName>
    </submittedName>
</protein>
<organism evidence="3 4">
    <name type="scientific">Orbus sasakiae</name>
    <dbReference type="NCBI Taxonomy" id="1078475"/>
    <lineage>
        <taxon>Bacteria</taxon>
        <taxon>Pseudomonadati</taxon>
        <taxon>Pseudomonadota</taxon>
        <taxon>Gammaproteobacteria</taxon>
        <taxon>Orbales</taxon>
        <taxon>Orbaceae</taxon>
        <taxon>Orbus</taxon>
    </lineage>
</organism>
<dbReference type="NCBIfam" id="TIGR03072">
    <property type="entry name" value="release_prfH"/>
    <property type="match status" value="1"/>
</dbReference>
<dbReference type="EMBL" id="BAABHY010000006">
    <property type="protein sequence ID" value="GAA5113605.1"/>
    <property type="molecule type" value="Genomic_DNA"/>
</dbReference>
<dbReference type="SUPFAM" id="SSF75620">
    <property type="entry name" value="Release factor"/>
    <property type="match status" value="1"/>
</dbReference>
<keyword evidence="4" id="KW-1185">Reference proteome</keyword>
<feature type="domain" description="Prokaryotic-type class I peptide chain release factors" evidence="2">
    <location>
        <begin position="104"/>
        <end position="191"/>
    </location>
</feature>
<name>A0ABP9NBC7_9GAMM</name>
<dbReference type="PANTHER" id="PTHR43804:SF9">
    <property type="entry name" value="PEPTIDE CHAIN RELEASE FACTOR HOMOLOG-RELATED"/>
    <property type="match status" value="1"/>
</dbReference>
<comment type="similarity">
    <text evidence="1">Belongs to the prokaryotic/mitochondrial release factor family.</text>
</comment>
<dbReference type="InterPro" id="IPR000352">
    <property type="entry name" value="Pep_chain_release_fac_I"/>
</dbReference>
<dbReference type="InterPro" id="IPR017509">
    <property type="entry name" value="PrfH"/>
</dbReference>
<evidence type="ECO:0000256" key="1">
    <source>
        <dbReference type="ARBA" id="ARBA00010835"/>
    </source>
</evidence>
<dbReference type="RefSeq" id="WP_345492177.1">
    <property type="nucleotide sequence ID" value="NZ_BAABHY010000006.1"/>
</dbReference>
<dbReference type="InterPro" id="IPR050057">
    <property type="entry name" value="Prokaryotic/Mito_RF"/>
</dbReference>
<comment type="caution">
    <text evidence="3">The sequence shown here is derived from an EMBL/GenBank/DDBJ whole genome shotgun (WGS) entry which is preliminary data.</text>
</comment>
<sequence>MLLFQFSAAKGPDECCLAVAKALKRFLQDAIKYSLEVDILASQSGDKQDTLHSVLLSIKGEHTELLTNRWQGSIQWVCQSPYRPSHKRKNWYIGAMCLPDLQPIGESEIQFTTTKSSGAGGQHVNKTESAVRATHMATGISVKVQSQRSQHANKRLAAILLAHKLADLNDNHYQQHKAARHQFHQQIERGSAKLVFYGDQFVEKECQ</sequence>
<dbReference type="Pfam" id="PF00472">
    <property type="entry name" value="RF-1"/>
    <property type="match status" value="1"/>
</dbReference>
<proteinExistence type="inferred from homology"/>
<reference evidence="4" key="1">
    <citation type="journal article" date="2019" name="Int. J. Syst. Evol. Microbiol.">
        <title>The Global Catalogue of Microorganisms (GCM) 10K type strain sequencing project: providing services to taxonomists for standard genome sequencing and annotation.</title>
        <authorList>
            <consortium name="The Broad Institute Genomics Platform"/>
            <consortium name="The Broad Institute Genome Sequencing Center for Infectious Disease"/>
            <person name="Wu L."/>
            <person name="Ma J."/>
        </authorList>
    </citation>
    <scope>NUCLEOTIDE SEQUENCE [LARGE SCALE GENOMIC DNA]</scope>
    <source>
        <strain evidence="4">JCM 18050</strain>
    </source>
</reference>
<evidence type="ECO:0000313" key="4">
    <source>
        <dbReference type="Proteomes" id="UP001500171"/>
    </source>
</evidence>
<gene>
    <name evidence="3" type="primary">prfH</name>
    <name evidence="3" type="ORF">GCM10023211_21980</name>
</gene>
<dbReference type="Gene3D" id="3.30.160.20">
    <property type="match status" value="1"/>
</dbReference>
<accession>A0ABP9NBC7</accession>
<dbReference type="InterPro" id="IPR045853">
    <property type="entry name" value="Pep_chain_release_fac_I_sf"/>
</dbReference>
<dbReference type="Proteomes" id="UP001500171">
    <property type="component" value="Unassembled WGS sequence"/>
</dbReference>
<evidence type="ECO:0000313" key="3">
    <source>
        <dbReference type="EMBL" id="GAA5113605.1"/>
    </source>
</evidence>
<dbReference type="Gene3D" id="3.30.70.1660">
    <property type="match status" value="1"/>
</dbReference>
<dbReference type="PANTHER" id="PTHR43804">
    <property type="entry name" value="LD18447P"/>
    <property type="match status" value="1"/>
</dbReference>
<evidence type="ECO:0000259" key="2">
    <source>
        <dbReference type="Pfam" id="PF00472"/>
    </source>
</evidence>